<keyword evidence="7" id="KW-0496">Mitochondrion</keyword>
<feature type="region of interest" description="Disordered" evidence="9">
    <location>
        <begin position="326"/>
        <end position="388"/>
    </location>
</feature>
<dbReference type="InterPro" id="IPR017862">
    <property type="entry name" value="SKI-int_prot_SKIP"/>
</dbReference>
<dbReference type="Pfam" id="PF05405">
    <property type="entry name" value="Mt_ATP-synt_B"/>
    <property type="match status" value="1"/>
</dbReference>
<evidence type="ECO:0000256" key="4">
    <source>
        <dbReference type="ARBA" id="ARBA00022547"/>
    </source>
</evidence>
<comment type="similarity">
    <text evidence="2">Belongs to the SNW family.</text>
</comment>
<evidence type="ECO:0000259" key="10">
    <source>
        <dbReference type="Pfam" id="PF02731"/>
    </source>
</evidence>
<evidence type="ECO:0000256" key="9">
    <source>
        <dbReference type="SAM" id="MobiDB-lite"/>
    </source>
</evidence>
<feature type="compositionally biased region" description="Basic and acidic residues" evidence="9">
    <location>
        <begin position="346"/>
        <end position="388"/>
    </location>
</feature>
<protein>
    <recommendedName>
        <fullName evidence="10">SKI-interacting protein SKIP SNW domain-containing protein</fullName>
    </recommendedName>
</protein>
<proteinExistence type="inferred from homology"/>
<dbReference type="GO" id="GO:0000398">
    <property type="term" value="P:mRNA splicing, via spliceosome"/>
    <property type="evidence" value="ECO:0007669"/>
    <property type="project" value="InterPro"/>
</dbReference>
<dbReference type="GO" id="GO:0015986">
    <property type="term" value="P:proton motive force-driven ATP synthesis"/>
    <property type="evidence" value="ECO:0007669"/>
    <property type="project" value="InterPro"/>
</dbReference>
<evidence type="ECO:0000313" key="11">
    <source>
        <dbReference type="EMBL" id="KAK7580206.1"/>
    </source>
</evidence>
<dbReference type="Pfam" id="PF02731">
    <property type="entry name" value="SKIP_SNW"/>
    <property type="match status" value="1"/>
</dbReference>
<keyword evidence="4" id="KW-0138">CF(0)</keyword>
<dbReference type="AlphaFoldDB" id="A0AAN9TBQ5"/>
<feature type="region of interest" description="Disordered" evidence="9">
    <location>
        <begin position="1"/>
        <end position="25"/>
    </location>
</feature>
<dbReference type="GO" id="GO:0031966">
    <property type="term" value="C:mitochondrial membrane"/>
    <property type="evidence" value="ECO:0007669"/>
    <property type="project" value="UniProtKB-SubCell"/>
</dbReference>
<dbReference type="InterPro" id="IPR008688">
    <property type="entry name" value="ATP_synth_Bsub_B/MI25"/>
</dbReference>
<evidence type="ECO:0000256" key="6">
    <source>
        <dbReference type="ARBA" id="ARBA00023065"/>
    </source>
</evidence>
<evidence type="ECO:0000256" key="1">
    <source>
        <dbReference type="ARBA" id="ARBA00004325"/>
    </source>
</evidence>
<evidence type="ECO:0000256" key="7">
    <source>
        <dbReference type="ARBA" id="ARBA00023128"/>
    </source>
</evidence>
<dbReference type="GO" id="GO:0045259">
    <property type="term" value="C:proton-transporting ATP synthase complex"/>
    <property type="evidence" value="ECO:0007669"/>
    <property type="project" value="UniProtKB-KW"/>
</dbReference>
<dbReference type="EMBL" id="JBBCAQ010000034">
    <property type="protein sequence ID" value="KAK7580206.1"/>
    <property type="molecule type" value="Genomic_DNA"/>
</dbReference>
<keyword evidence="12" id="KW-1185">Reference proteome</keyword>
<evidence type="ECO:0000256" key="5">
    <source>
        <dbReference type="ARBA" id="ARBA00022781"/>
    </source>
</evidence>
<gene>
    <name evidence="11" type="ORF">V9T40_000835</name>
</gene>
<dbReference type="PANTHER" id="PTHR12096">
    <property type="entry name" value="NUCLEAR PROTEIN SKIP-RELATED"/>
    <property type="match status" value="1"/>
</dbReference>
<dbReference type="Proteomes" id="UP001367676">
    <property type="component" value="Unassembled WGS sequence"/>
</dbReference>
<feature type="region of interest" description="Disordered" evidence="9">
    <location>
        <begin position="488"/>
        <end position="509"/>
    </location>
</feature>
<dbReference type="GO" id="GO:0005681">
    <property type="term" value="C:spliceosomal complex"/>
    <property type="evidence" value="ECO:0007669"/>
    <property type="project" value="InterPro"/>
</dbReference>
<dbReference type="InterPro" id="IPR004015">
    <property type="entry name" value="SKI-int_prot_SKIP_SNW-dom"/>
</dbReference>
<evidence type="ECO:0000256" key="3">
    <source>
        <dbReference type="ARBA" id="ARBA00022448"/>
    </source>
</evidence>
<keyword evidence="5" id="KW-0375">Hydrogen ion transport</keyword>
<sequence>MSLTKILPKPTQEDDDENVEETKTIPAPIIATIIAPPYGQRKGWIPRNQEDFGDGGAFPEIIVSQYPLNMGRPNNKSSSNAIAVQLDAEGRVKYDVLARQGHRPDKVVYSKYTDLIPSEITNDEDPSLQKPDEEEIQDTVEKTRKALEKLTNSKIAAAMPVRAAPKQAPAQYIRYTPSQEGIAFNSGAKQRVIQMVEVQKDPIEPPKFKINKKIPRGPPSPPAPVMHSPTRKVTVKEQKEWKIPPCISNWKNAKGYTIPLDKRLAADGRGLQQVHINENFSKFAEALYIADRKAREAVETRAQIEKKIAQKEKEKKEEHLRAIAQRAREERVGIKSGHAPPLSNYGDDKNDDLRERELLRRERHNERARDRNLARANPEKRNKLLKERERDISEQIALGLPAKSMVGGEGQFDQRLFNGTKGMDSGFGDEESYNIYDEPWRKTSNMANHIYAGPRGAERASGGRTGPVQFERAEEDPFGLDQFLTQAKKAATKRPHEEKSRDEKRKLLSSRSSPIIISQRFISTPKEERAEYTMLIEETKISEETDPSKVVAVVMDNHTPKPLPFNGPQRDYKNFPDMVMPDEPVKSRLTMFPESWFKFLYPKLGVTGPYTLGGGFILFMISKELYLINDHEFQHTLAFFGWVYIIMRTPLAEFLRGCIWDKETGTAEAFADLRQYNEDMRVDAIAHEKEQQWRLGGKHLLFQAKKENVGLQLEAAYRQSFMETFNLLKRRLDYQVEVAKIDQRIKQQFMIKWVLDRVNESLGQTSEKENLKQCIANLNTLAARV</sequence>
<keyword evidence="6" id="KW-0406">Ion transport</keyword>
<dbReference type="Gene3D" id="1.20.5.2210">
    <property type="match status" value="1"/>
</dbReference>
<comment type="caution">
    <text evidence="11">The sequence shown here is derived from an EMBL/GenBank/DDBJ whole genome shotgun (WGS) entry which is preliminary data.</text>
</comment>
<accession>A0AAN9TBQ5</accession>
<keyword evidence="8" id="KW-0472">Membrane</keyword>
<reference evidence="11 12" key="1">
    <citation type="submission" date="2024-03" db="EMBL/GenBank/DDBJ databases">
        <title>Adaptation during the transition from Ophiocordyceps entomopathogen to insect associate is accompanied by gene loss and intensified selection.</title>
        <authorList>
            <person name="Ward C.M."/>
            <person name="Onetto C.A."/>
            <person name="Borneman A.R."/>
        </authorList>
    </citation>
    <scope>NUCLEOTIDE SEQUENCE [LARGE SCALE GENOMIC DNA]</scope>
    <source>
        <strain evidence="11">AWRI1</strain>
        <tissue evidence="11">Single Adult Female</tissue>
    </source>
</reference>
<evidence type="ECO:0000256" key="2">
    <source>
        <dbReference type="ARBA" id="ARBA00010197"/>
    </source>
</evidence>
<evidence type="ECO:0000256" key="8">
    <source>
        <dbReference type="ARBA" id="ARBA00023136"/>
    </source>
</evidence>
<feature type="region of interest" description="Disordered" evidence="9">
    <location>
        <begin position="206"/>
        <end position="237"/>
    </location>
</feature>
<keyword evidence="3" id="KW-0813">Transport</keyword>
<name>A0AAN9TBQ5_9HEMI</name>
<organism evidence="11 12">
    <name type="scientific">Parthenolecanium corni</name>
    <dbReference type="NCBI Taxonomy" id="536013"/>
    <lineage>
        <taxon>Eukaryota</taxon>
        <taxon>Metazoa</taxon>
        <taxon>Ecdysozoa</taxon>
        <taxon>Arthropoda</taxon>
        <taxon>Hexapoda</taxon>
        <taxon>Insecta</taxon>
        <taxon>Pterygota</taxon>
        <taxon>Neoptera</taxon>
        <taxon>Paraneoptera</taxon>
        <taxon>Hemiptera</taxon>
        <taxon>Sternorrhyncha</taxon>
        <taxon>Coccoidea</taxon>
        <taxon>Coccidae</taxon>
        <taxon>Parthenolecanium</taxon>
    </lineage>
</organism>
<dbReference type="GO" id="GO:0015078">
    <property type="term" value="F:proton transmembrane transporter activity"/>
    <property type="evidence" value="ECO:0007669"/>
    <property type="project" value="InterPro"/>
</dbReference>
<evidence type="ECO:0000313" key="12">
    <source>
        <dbReference type="Proteomes" id="UP001367676"/>
    </source>
</evidence>
<dbReference type="SUPFAM" id="SSF161060">
    <property type="entry name" value="ATP synthase B chain-like"/>
    <property type="match status" value="1"/>
</dbReference>
<feature type="domain" description="SKI-interacting protein SKIP SNW" evidence="10">
    <location>
        <begin position="171"/>
        <end position="331"/>
    </location>
</feature>
<comment type="subcellular location">
    <subcellularLocation>
        <location evidence="1">Mitochondrion membrane</location>
    </subcellularLocation>
</comment>
<feature type="compositionally biased region" description="Basic and acidic residues" evidence="9">
    <location>
        <begin position="494"/>
        <end position="506"/>
    </location>
</feature>